<evidence type="ECO:0000259" key="2">
    <source>
        <dbReference type="PROSITE" id="PS50830"/>
    </source>
</evidence>
<evidence type="ECO:0000256" key="1">
    <source>
        <dbReference type="SAM" id="SignalP"/>
    </source>
</evidence>
<protein>
    <submittedName>
        <fullName evidence="3">Endonuclease YncB( thermonuclease family)</fullName>
    </submittedName>
</protein>
<dbReference type="SUPFAM" id="SSF50199">
    <property type="entry name" value="Staphylococcal nuclease"/>
    <property type="match status" value="1"/>
</dbReference>
<proteinExistence type="predicted"/>
<keyword evidence="3" id="KW-0378">Hydrolase</keyword>
<evidence type="ECO:0000313" key="4">
    <source>
        <dbReference type="Proteomes" id="UP000219465"/>
    </source>
</evidence>
<evidence type="ECO:0000313" key="3">
    <source>
        <dbReference type="EMBL" id="SOE18577.1"/>
    </source>
</evidence>
<dbReference type="InterPro" id="IPR035437">
    <property type="entry name" value="SNase_OB-fold_sf"/>
</dbReference>
<name>A0A286IEX4_9HYPH</name>
<dbReference type="Pfam" id="PF00565">
    <property type="entry name" value="SNase"/>
    <property type="match status" value="1"/>
</dbReference>
<sequence length="165" mass="18165">MRTKMKTLAIAAIILPLTITAQAEARDITGRASVIDGDTIEIQGKRIRFDGIDAPEARQQCQDATGKPYRCGRVSAEALDAFLAKSRPTACTVTGTSWDRYVAVCRRADGTDVNRWMVSQGHAIDWPKYSKGRYAGDQAQARSAKRGIWAGKFEWPCIVRGAKCE</sequence>
<dbReference type="PROSITE" id="PS50830">
    <property type="entry name" value="TNASE_3"/>
    <property type="match status" value="1"/>
</dbReference>
<dbReference type="GO" id="GO:0004519">
    <property type="term" value="F:endonuclease activity"/>
    <property type="evidence" value="ECO:0007669"/>
    <property type="project" value="UniProtKB-KW"/>
</dbReference>
<keyword evidence="1" id="KW-0732">Signal</keyword>
<feature type="chain" id="PRO_5012334924" evidence="1">
    <location>
        <begin position="24"/>
        <end position="165"/>
    </location>
</feature>
<dbReference type="InterPro" id="IPR016071">
    <property type="entry name" value="Staphylococal_nuclease_OB-fold"/>
</dbReference>
<dbReference type="Proteomes" id="UP000219465">
    <property type="component" value="Unassembled WGS sequence"/>
</dbReference>
<dbReference type="AlphaFoldDB" id="A0A286IEX4"/>
<accession>A0A286IEX4</accession>
<reference evidence="4" key="1">
    <citation type="submission" date="2017-08" db="EMBL/GenBank/DDBJ databases">
        <authorList>
            <person name="Varghese N."/>
            <person name="Submissions S."/>
        </authorList>
    </citation>
    <scope>NUCLEOTIDE SEQUENCE [LARGE SCALE GENOMIC DNA]</scope>
    <source>
        <strain evidence="4">KCTC 23107</strain>
    </source>
</reference>
<gene>
    <name evidence="3" type="ORF">SAMN05877838_3506</name>
</gene>
<dbReference type="EMBL" id="OCPC01000006">
    <property type="protein sequence ID" value="SOE18577.1"/>
    <property type="molecule type" value="Genomic_DNA"/>
</dbReference>
<dbReference type="Gene3D" id="2.40.50.90">
    <property type="match status" value="1"/>
</dbReference>
<keyword evidence="4" id="KW-1185">Reference proteome</keyword>
<organism evidence="3 4">
    <name type="scientific">Hoeflea halophila</name>
    <dbReference type="NCBI Taxonomy" id="714899"/>
    <lineage>
        <taxon>Bacteria</taxon>
        <taxon>Pseudomonadati</taxon>
        <taxon>Pseudomonadota</taxon>
        <taxon>Alphaproteobacteria</taxon>
        <taxon>Hyphomicrobiales</taxon>
        <taxon>Rhizobiaceae</taxon>
        <taxon>Hoeflea</taxon>
    </lineage>
</organism>
<feature type="domain" description="TNase-like" evidence="2">
    <location>
        <begin position="34"/>
        <end position="151"/>
    </location>
</feature>
<feature type="signal peptide" evidence="1">
    <location>
        <begin position="1"/>
        <end position="23"/>
    </location>
</feature>
<keyword evidence="3" id="KW-0255">Endonuclease</keyword>
<dbReference type="SMART" id="SM00318">
    <property type="entry name" value="SNc"/>
    <property type="match status" value="1"/>
</dbReference>
<keyword evidence="3" id="KW-0540">Nuclease</keyword>